<evidence type="ECO:0000259" key="2">
    <source>
        <dbReference type="Pfam" id="PF01266"/>
    </source>
</evidence>
<dbReference type="GO" id="GO:0016491">
    <property type="term" value="F:oxidoreductase activity"/>
    <property type="evidence" value="ECO:0007669"/>
    <property type="project" value="UniProtKB-KW"/>
</dbReference>
<evidence type="ECO:0000313" key="3">
    <source>
        <dbReference type="EMBL" id="ALE18880.1"/>
    </source>
</evidence>
<evidence type="ECO:0000256" key="1">
    <source>
        <dbReference type="ARBA" id="ARBA00023002"/>
    </source>
</evidence>
<keyword evidence="1" id="KW-0560">Oxidoreductase</keyword>
<dbReference type="Pfam" id="PF01266">
    <property type="entry name" value="DAO"/>
    <property type="match status" value="1"/>
</dbReference>
<dbReference type="PANTHER" id="PTHR13847">
    <property type="entry name" value="SARCOSINE DEHYDROGENASE-RELATED"/>
    <property type="match status" value="1"/>
</dbReference>
<sequence length="414" mass="44204">MFDLSSRITATDSSGKVLGTNIAVVGGSVIGLATALKAASAGFTVTVYDPSLAWGNSAGWCAGGMLGGITEAWPGEDEQLRLGAASLRHWPGFGGKLNADHPNVFTSTVGTLNVGVDEGDVEDLEKIYQYVTEREDLWARGGTIDGVAPFLAPGSDNPVDARMRKITRRELRALEPSLSRAARAALLTEGERSVDNRELLAALREQCEGTYGVTLCERQIDDLNDLVNGKVGNYDQVVLAAGSGSQALAATVGLNLPIRPIKGEVLRLHFRPGVPEPPKRTIRGRVHGRPIYLVPRPWGLLIGATEYEHGEDRQVTVGGVLQLLEDTEILFPGVTDYELYECIAGLRPGSIDNLPYLGRVEEALDGRLVVATGHGRNGILHTPLSAVAAVAALVGQELPEAKSCDPHRIPNFIL</sequence>
<dbReference type="InterPro" id="IPR036188">
    <property type="entry name" value="FAD/NAD-bd_sf"/>
</dbReference>
<name>A0A0M3TBH3_9ACTN</name>
<dbReference type="Gene3D" id="3.50.50.60">
    <property type="entry name" value="FAD/NAD(P)-binding domain"/>
    <property type="match status" value="1"/>
</dbReference>
<dbReference type="EMBL" id="CP012390">
    <property type="protein sequence ID" value="ALE18880.1"/>
    <property type="molecule type" value="Genomic_DNA"/>
</dbReference>
<reference evidence="3 4" key="1">
    <citation type="journal article" date="2015" name="Genome Announc.">
        <title>Complete Genome Sequences for Two Strains of a Novel Fastidious, Partially Acid-Fast, Gram-Positive Corynebacterineae Bacterium, Derived from Human Clinical Samples.</title>
        <authorList>
            <person name="Nicholson A.C."/>
            <person name="Bell M."/>
            <person name="Humrighouse B.W."/>
            <person name="McQuiston J.R."/>
        </authorList>
    </citation>
    <scope>NUCLEOTIDE SEQUENCE [LARGE SCALE GENOMIC DNA]</scope>
    <source>
        <strain evidence="3 4">X1698</strain>
    </source>
</reference>
<accession>A0A0M3TBH3</accession>
<dbReference type="Proteomes" id="UP000068137">
    <property type="component" value="Chromosome"/>
</dbReference>
<dbReference type="SUPFAM" id="SSF54373">
    <property type="entry name" value="FAD-linked reductases, C-terminal domain"/>
    <property type="match status" value="1"/>
</dbReference>
<dbReference type="RefSeq" id="WP_053961831.1">
    <property type="nucleotide sequence ID" value="NZ_CP012390.1"/>
</dbReference>
<dbReference type="Gene3D" id="3.30.9.10">
    <property type="entry name" value="D-Amino Acid Oxidase, subunit A, domain 2"/>
    <property type="match status" value="1"/>
</dbReference>
<feature type="domain" description="FAD dependent oxidoreductase" evidence="2">
    <location>
        <begin position="22"/>
        <end position="389"/>
    </location>
</feature>
<dbReference type="OrthoDB" id="3214401at2"/>
<dbReference type="PATRIC" id="fig|1562462.4.peg.715"/>
<organism evidence="3 4">
    <name type="scientific">Lawsonella clevelandensis</name>
    <dbReference type="NCBI Taxonomy" id="1528099"/>
    <lineage>
        <taxon>Bacteria</taxon>
        <taxon>Bacillati</taxon>
        <taxon>Actinomycetota</taxon>
        <taxon>Actinomycetes</taxon>
        <taxon>Mycobacteriales</taxon>
        <taxon>Lawsonellaceae</taxon>
        <taxon>Lawsonella</taxon>
    </lineage>
</organism>
<dbReference type="InterPro" id="IPR006076">
    <property type="entry name" value="FAD-dep_OxRdtase"/>
</dbReference>
<dbReference type="AlphaFoldDB" id="A0A0M3TBH3"/>
<dbReference type="STRING" id="1528099.AL705_03520"/>
<dbReference type="SUPFAM" id="SSF51971">
    <property type="entry name" value="Nucleotide-binding domain"/>
    <property type="match status" value="1"/>
</dbReference>
<evidence type="ECO:0000313" key="4">
    <source>
        <dbReference type="Proteomes" id="UP000068137"/>
    </source>
</evidence>
<gene>
    <name evidence="3" type="ORF">AL705_03520</name>
</gene>
<dbReference type="GO" id="GO:0005737">
    <property type="term" value="C:cytoplasm"/>
    <property type="evidence" value="ECO:0007669"/>
    <property type="project" value="TreeGrafter"/>
</dbReference>
<proteinExistence type="predicted"/>
<protein>
    <recommendedName>
        <fullName evidence="2">FAD dependent oxidoreductase domain-containing protein</fullName>
    </recommendedName>
</protein>
<dbReference type="KEGG" id="cbq:AL705_03520"/>
<dbReference type="PANTHER" id="PTHR13847:SF289">
    <property type="entry name" value="GLYCINE OXIDASE"/>
    <property type="match status" value="1"/>
</dbReference>